<dbReference type="PANTHER" id="PTHR37850">
    <property type="entry name" value="STRU PROTEIN"/>
    <property type="match status" value="1"/>
</dbReference>
<keyword evidence="3" id="KW-1185">Reference proteome</keyword>
<dbReference type="GO" id="GO:0050661">
    <property type="term" value="F:NADP binding"/>
    <property type="evidence" value="ECO:0007669"/>
    <property type="project" value="InterPro"/>
</dbReference>
<proteinExistence type="predicted"/>
<dbReference type="InterPro" id="IPR048423">
    <property type="entry name" value="DRL_cat"/>
</dbReference>
<dbReference type="STRING" id="441209.GCA_001870665_01242"/>
<accession>A0A2K8K9N9</accession>
<dbReference type="InterPro" id="IPR036291">
    <property type="entry name" value="NAD(P)-bd_dom_sf"/>
</dbReference>
<evidence type="ECO:0000313" key="2">
    <source>
        <dbReference type="EMBL" id="ATX65656.1"/>
    </source>
</evidence>
<dbReference type="Proteomes" id="UP000228948">
    <property type="component" value="Chromosome"/>
</dbReference>
<dbReference type="InterPro" id="IPR013974">
    <property type="entry name" value="SAF"/>
</dbReference>
<dbReference type="AlphaFoldDB" id="A0A2K8K9N9"/>
<reference evidence="2 3" key="1">
    <citation type="submission" date="2017-11" db="EMBL/GenBank/DDBJ databases">
        <title>Revised Sequence and Annotation of the Rhodobaca barguzinensis strain alga05 Genome.</title>
        <authorList>
            <person name="Kopejtka K."/>
            <person name="Tomasch J.M."/>
            <person name="Bunk B."/>
            <person name="Koblizek M."/>
        </authorList>
    </citation>
    <scope>NUCLEOTIDE SEQUENCE [LARGE SCALE GENOMIC DNA]</scope>
    <source>
        <strain evidence="3">alga05</strain>
    </source>
</reference>
<dbReference type="SUPFAM" id="SSF51735">
    <property type="entry name" value="NAD(P)-binding Rossmann-fold domains"/>
    <property type="match status" value="1"/>
</dbReference>
<evidence type="ECO:0000259" key="1">
    <source>
        <dbReference type="SMART" id="SM00858"/>
    </source>
</evidence>
<dbReference type="Pfam" id="PF08666">
    <property type="entry name" value="SAF"/>
    <property type="match status" value="1"/>
</dbReference>
<gene>
    <name evidence="2" type="ORF">BG454_07320</name>
</gene>
<dbReference type="Gene3D" id="3.40.50.720">
    <property type="entry name" value="NAD(P)-binding Rossmann-like Domain"/>
    <property type="match status" value="1"/>
</dbReference>
<dbReference type="InterPro" id="IPR005106">
    <property type="entry name" value="Asp/hSer_DH_NAD-bd"/>
</dbReference>
<dbReference type="EMBL" id="CP024899">
    <property type="protein sequence ID" value="ATX65656.1"/>
    <property type="molecule type" value="Genomic_DNA"/>
</dbReference>
<dbReference type="GO" id="GO:0016491">
    <property type="term" value="F:oxidoreductase activity"/>
    <property type="evidence" value="ECO:0007669"/>
    <property type="project" value="InterPro"/>
</dbReference>
<dbReference type="SMART" id="SM00858">
    <property type="entry name" value="SAF"/>
    <property type="match status" value="1"/>
</dbReference>
<protein>
    <submittedName>
        <fullName evidence="2">NAD(P)-dependent oxidoreductase</fullName>
    </submittedName>
</protein>
<dbReference type="CDD" id="cd11616">
    <property type="entry name" value="SAF_DH_OX_like"/>
    <property type="match status" value="1"/>
</dbReference>
<dbReference type="RefSeq" id="WP_071480214.1">
    <property type="nucleotide sequence ID" value="NZ_CP024899.1"/>
</dbReference>
<dbReference type="Pfam" id="PF03447">
    <property type="entry name" value="NAD_binding_3"/>
    <property type="match status" value="1"/>
</dbReference>
<dbReference type="PANTHER" id="PTHR37850:SF1">
    <property type="entry name" value="SAF DOMAIN PROTEIN"/>
    <property type="match status" value="1"/>
</dbReference>
<sequence>MIIIDTALARRAAEARPIRVGMVGAGFMGSGIALQIAQSVPGVQICAIAARQTDQARAVFEASRKGEAVRVTQSVDDVSRAIREDAPVVTEDPAVMAAAKGLDAIIEVTGSMDYALRGVETAISTGKHVVLMNAELDGTIGPLLAQRARAAGVVYTNADGDQPGVQMNLIRFVKGIGVKPVLAGNIKGLQDTDRTPDTQRGFAEKWGQNVAMVTSFADGTKIAFEQAIVANGTGMRVARRGMIGPDPTGKDPTAPLRPLEDFVDMLRPHIDPDGPGIVDFVVGARPGPGVFVLGTHDDPRQQHYLALYKLGDGPFYLFYTPYHLCHFEVPMTVARAVLFADAALTPLSGPQVGVVATAKRDLGAGDQIDGIGGFMTYGQAENYDVIARDRLLPMGLAEGAILKRPVSKGAVLHFEDVDLPSGSRVAELYGEMERQFSRVPEMEGAYS</sequence>
<name>A0A2K8K9N9_9RHOB</name>
<dbReference type="OrthoDB" id="9777844at2"/>
<feature type="domain" description="SAF" evidence="1">
    <location>
        <begin position="353"/>
        <end position="418"/>
    </location>
</feature>
<dbReference type="KEGG" id="rbg:BG454_07320"/>
<organism evidence="2 3">
    <name type="scientific">Roseinatronobacter bogoriensis subsp. barguzinensis</name>
    <dbReference type="NCBI Taxonomy" id="441209"/>
    <lineage>
        <taxon>Bacteria</taxon>
        <taxon>Pseudomonadati</taxon>
        <taxon>Pseudomonadota</taxon>
        <taxon>Alphaproteobacteria</taxon>
        <taxon>Rhodobacterales</taxon>
        <taxon>Paracoccaceae</taxon>
        <taxon>Roseinatronobacter</taxon>
    </lineage>
</organism>
<dbReference type="Pfam" id="PF21135">
    <property type="entry name" value="DRL_cat"/>
    <property type="match status" value="1"/>
</dbReference>
<evidence type="ECO:0000313" key="3">
    <source>
        <dbReference type="Proteomes" id="UP000228948"/>
    </source>
</evidence>